<keyword evidence="2" id="KW-0812">Transmembrane</keyword>
<feature type="domain" description="Translocation and assembly module TamB C-terminal" evidence="5">
    <location>
        <begin position="1220"/>
        <end position="1561"/>
    </location>
</feature>
<dbReference type="PANTHER" id="PTHR34457">
    <property type="entry name" value="EMBRYO DEFECTIVE 2410"/>
    <property type="match status" value="1"/>
</dbReference>
<organism evidence="6 7">
    <name type="scientific">Gloeobacter morelensis MG652769</name>
    <dbReference type="NCBI Taxonomy" id="2781736"/>
    <lineage>
        <taxon>Bacteria</taxon>
        <taxon>Bacillati</taxon>
        <taxon>Cyanobacteriota</taxon>
        <taxon>Cyanophyceae</taxon>
        <taxon>Gloeobacterales</taxon>
        <taxon>Gloeobacteraceae</taxon>
        <taxon>Gloeobacter</taxon>
        <taxon>Gloeobacter morelensis</taxon>
    </lineage>
</organism>
<comment type="subcellular location">
    <subcellularLocation>
        <location evidence="1">Membrane</location>
        <topology evidence="1">Single-pass membrane protein</topology>
    </subcellularLocation>
</comment>
<gene>
    <name evidence="6" type="ORF">ISF26_20405</name>
</gene>
<evidence type="ECO:0000256" key="1">
    <source>
        <dbReference type="ARBA" id="ARBA00004167"/>
    </source>
</evidence>
<evidence type="ECO:0000256" key="4">
    <source>
        <dbReference type="ARBA" id="ARBA00023136"/>
    </source>
</evidence>
<dbReference type="InterPro" id="IPR007452">
    <property type="entry name" value="TamB_C"/>
</dbReference>
<evidence type="ECO:0000256" key="3">
    <source>
        <dbReference type="ARBA" id="ARBA00022989"/>
    </source>
</evidence>
<dbReference type="PANTHER" id="PTHR34457:SF3">
    <property type="entry name" value="PROTEIN TIC236, CHLOROPLASTIC"/>
    <property type="match status" value="1"/>
</dbReference>
<evidence type="ECO:0000259" key="5">
    <source>
        <dbReference type="Pfam" id="PF04357"/>
    </source>
</evidence>
<name>A0ABY3PKN4_9CYAN</name>
<protein>
    <submittedName>
        <fullName evidence="6">Translocation/assembly module TamB domain-containing protein</fullName>
    </submittedName>
</protein>
<dbReference type="InterPro" id="IPR006311">
    <property type="entry name" value="TAT_signal"/>
</dbReference>
<dbReference type="PROSITE" id="PS51318">
    <property type="entry name" value="TAT"/>
    <property type="match status" value="1"/>
</dbReference>
<dbReference type="EMBL" id="CP063845">
    <property type="protein sequence ID" value="UFP94098.1"/>
    <property type="molecule type" value="Genomic_DNA"/>
</dbReference>
<dbReference type="Proteomes" id="UP001054846">
    <property type="component" value="Chromosome"/>
</dbReference>
<accession>A0ABY3PKN4</accession>
<dbReference type="Pfam" id="PF04357">
    <property type="entry name" value="TamB"/>
    <property type="match status" value="1"/>
</dbReference>
<dbReference type="RefSeq" id="WP_230841153.1">
    <property type="nucleotide sequence ID" value="NZ_CP063845.1"/>
</dbReference>
<proteinExistence type="predicted"/>
<reference evidence="6 7" key="1">
    <citation type="journal article" date="2021" name="Genome Biol. Evol.">
        <title>Complete Genome Sequencing of a Novel Gloeobacter Species from a Waterfall Cave in Mexico.</title>
        <authorList>
            <person name="Saw J.H."/>
            <person name="Cardona T."/>
            <person name="Montejano G."/>
        </authorList>
    </citation>
    <scope>NUCLEOTIDE SEQUENCE [LARGE SCALE GENOMIC DNA]</scope>
    <source>
        <strain evidence="6">MG652769</strain>
    </source>
</reference>
<keyword evidence="3" id="KW-1133">Transmembrane helix</keyword>
<evidence type="ECO:0000313" key="7">
    <source>
        <dbReference type="Proteomes" id="UP001054846"/>
    </source>
</evidence>
<dbReference type="InterPro" id="IPR053022">
    <property type="entry name" value="Chloroplast_translocon_comp"/>
</dbReference>
<evidence type="ECO:0000313" key="6">
    <source>
        <dbReference type="EMBL" id="UFP94098.1"/>
    </source>
</evidence>
<keyword evidence="7" id="KW-1185">Reference proteome</keyword>
<evidence type="ECO:0000256" key="2">
    <source>
        <dbReference type="ARBA" id="ARBA00022692"/>
    </source>
</evidence>
<sequence>MKFRRLLLVGSALLLLVVVLGWLGTLWLGPAALAQAEVQLSRTLQTPVRLGRLQTLLPWRIDVGPVSVASPKQPALLEAPSASVGFNLLRFAFGRGLDARIRVEKPVLRLRRDAQGRFNLPPFAASESQSGGTIDKLLSRVEIDDATFVYDDRVLGGKSLTVTGIDVLADIGPTGAAYTLNAPFGRGEVQAEGNSDLDDFDTTIDARLRNIPVATAAVLLNLGDLSVRRGTAEGSVQLQLKNGVFAASGPLRLTGGELLLRPYRAPLTNLDVAATLAWPKLNLERIEGRLAGSRVSGTGAFNLPEDLGLDLIVAGPLEQLVPAFTSPPVPVRGVTRTELQARIPLARPDRLTAAARVRAQTPVQVDRLVANNFQAEQQLTDLRLGGPFRFEIARGRVTGRTDLNFAPGAQAQVNIAADGQAVVPEEILARYDTRLPVERVGRLDFQARIAGPANRLLARADFNQRDGRLQGKAFSSTGTVVLAGSELFVENTRVQLDGTGAQLLASGQVNLVGRRLFGAQLSVAAVPLSLVNPALGGTAEGQVAVTGSLQSLASLAGAGTFAVPRPLVNNRLLPPIQTAFRLRDQLVQLDRFTFNGLTAAGELRPNLSGAPGPFLRSADLRIALDRFDLTALPLPVRVDGQLYGNGIFSGNLEQPDLALDLGVRGAGVGRYRAPVLSGPVRWRGDTLSVRLTGDNQRVLAEARLEPQGVRLIAFDVLSDRTRIAASRGYFDFEQGLTTLAAQVENFDLERLQLDPVGPLRTLEGSLDAEVDLARTARGYEGRVDATLSGGRLNAFTLGPTRLRASLANNRLTVEPTLITLGNSRYTLGGQAGLGADDPIAFELRVERGRLEQLVQILGLYSLTTLFSDQSAPVCCAVDLGPLALGGTALPLQQLLAVYQRASEVALARIDTAARAFIPDDLRRLRGRYDLSARLGGSRNAPVVGFVLAGRNWQWDQYRLDTVEAAGDYRDGNLELTQAQARYAERSGSLSGRLSLAGEQNARLVIDRLPLELVEPLLPTGTQIEGAINTEAVLSGTLASPAFQANVAAEALEFNGRQVDPVRTELTLRSGRLSLANTAIGVGRRGVQLVGSLPIPFLNPDNDQIDIQAQLTGENLPLLNILSDQLVWQSAEGEATLAVQGTYGAPLIDGNVELRNTQVQIPRLQTTLAIDQFAARFNRRRLLVDRLAANLGGAPVTGEGELALLPNNGAGGDLALFIDGNINLPGLYRGGIDGQLNVGGALLGPRIGGNLTVSPGDLLLSLQDIQNLSGAGLRTANSNGAPALPVEFDELRIRVGPQFRVNITALSARLDGLLALSGPLGKLAVEGYINVPQGSVTIGVARFRLDSSRRNALYFGGSLDPALDLVAEARVSESFTSGVARLDSSGLNNPGLSNPGLSYDQANLGRASTIEVDATVTGTASKPNIELTSSPYRDETAIIALIGGGGGAGSLLTGLIPAVGTTLIRPVEQELAALLGVDELRVEFASRVASASPENIAIGIGVEAIKDLTPAVSVSLFKNITDNIQPVIFGLRYRINDNIITRVSGNETFDDVSLSVQFESRF</sequence>
<keyword evidence="4" id="KW-0472">Membrane</keyword>